<dbReference type="GO" id="GO:0005634">
    <property type="term" value="C:nucleus"/>
    <property type="evidence" value="ECO:0007669"/>
    <property type="project" value="InterPro"/>
</dbReference>
<dbReference type="Pfam" id="PF22675">
    <property type="entry name" value="KH-I_KHDC4-BBP"/>
    <property type="match status" value="1"/>
</dbReference>
<evidence type="ECO:0000256" key="3">
    <source>
        <dbReference type="SAM" id="MobiDB-lite"/>
    </source>
</evidence>
<dbReference type="AlphaFoldDB" id="A0AAV1DQ68"/>
<organism evidence="6 7">
    <name type="scientific">Oldenlandia corymbosa var. corymbosa</name>
    <dbReference type="NCBI Taxonomy" id="529605"/>
    <lineage>
        <taxon>Eukaryota</taxon>
        <taxon>Viridiplantae</taxon>
        <taxon>Streptophyta</taxon>
        <taxon>Embryophyta</taxon>
        <taxon>Tracheophyta</taxon>
        <taxon>Spermatophyta</taxon>
        <taxon>Magnoliopsida</taxon>
        <taxon>eudicotyledons</taxon>
        <taxon>Gunneridae</taxon>
        <taxon>Pentapetalae</taxon>
        <taxon>asterids</taxon>
        <taxon>lamiids</taxon>
        <taxon>Gentianales</taxon>
        <taxon>Rubiaceae</taxon>
        <taxon>Rubioideae</taxon>
        <taxon>Spermacoceae</taxon>
        <taxon>Hedyotis-Oldenlandia complex</taxon>
        <taxon>Oldenlandia</taxon>
    </lineage>
</organism>
<name>A0AAV1DQ68_OLDCO</name>
<sequence length="643" mass="68107">MTEDNIPRVSSSESADSSTTKQRKKRKWDQPAESVVSGILPLLKMGSLPGTSLPGIATMSGVVFSNPHTGAAPTLSPAVPSLLQQPVVAISQKLNPIQDEVIAREIVINDADSNVRYKLTKRHTQEEIQKVTGAVVITRGKYKPPNTPLDGEKPLYLHISAGAHLETMAERIKAVDRAAAMVEEMLRHASLVSDVNVNRSLNACVYLGFEADPSLNIAARIRGPNDQYVNHIMNETGATVILRGHGSGSFDSAPASESQQPLHLFLSSNNLQSLERAKLLAENLLDTISAEFSVTRFSSSKVYGAVPPPPQLLAEIQSSMDQTNANVQQPSPLTASALGGNAVPLVTVPAASVIASKGQVGHLGSNSGTGLPPANLGSYSHCTLSQGTSYNGYGGIYPNATPLQQVALALRHSTSPITTSVTPIVTNASTALYASASSSVEKEKRPSQKRKFQESPVLVKGLANPNQSLLQVSEPAKPCELTSDAGGKDDKRLKTMSNGVLLNSPKVMPPPPPKFTASSSGVHSSSENGLLPNPQKAMPPPPPKFMESSTGINGGSSTNGFIPNPPKVMLPPPPKFTESSSGVRSSAKNVNNELKPESVPDTLIKLMEYGDEDEDDDEPNPPSQENLKRSSSSSTGTKPFWAV</sequence>
<reference evidence="6" key="1">
    <citation type="submission" date="2023-03" db="EMBL/GenBank/DDBJ databases">
        <authorList>
            <person name="Julca I."/>
        </authorList>
    </citation>
    <scope>NUCLEOTIDE SEQUENCE</scope>
</reference>
<feature type="compositionally biased region" description="Low complexity" evidence="3">
    <location>
        <begin position="518"/>
        <end position="536"/>
    </location>
</feature>
<accession>A0AAV1DQ68</accession>
<feature type="compositionally biased region" description="Polar residues" evidence="3">
    <location>
        <begin position="577"/>
        <end position="592"/>
    </location>
</feature>
<dbReference type="InterPro" id="IPR055256">
    <property type="entry name" value="KH_1_KHDC4/BBP-like"/>
</dbReference>
<feature type="compositionally biased region" description="Pro residues" evidence="3">
    <location>
        <begin position="563"/>
        <end position="575"/>
    </location>
</feature>
<dbReference type="FunFam" id="3.30.1370.10:FF:000037">
    <property type="entry name" value="KH domain protein"/>
    <property type="match status" value="1"/>
</dbReference>
<feature type="region of interest" description="Disordered" evidence="3">
    <location>
        <begin position="1"/>
        <end position="30"/>
    </location>
</feature>
<evidence type="ECO:0000259" key="5">
    <source>
        <dbReference type="Pfam" id="PF23469"/>
    </source>
</evidence>
<dbReference type="InterPro" id="IPR056149">
    <property type="entry name" value="PRP5/DDX46/KHDC4_KH"/>
</dbReference>
<dbReference type="SUPFAM" id="SSF54791">
    <property type="entry name" value="Eukaryotic type KH-domain (KH-domain type I)"/>
    <property type="match status" value="1"/>
</dbReference>
<evidence type="ECO:0000259" key="4">
    <source>
        <dbReference type="Pfam" id="PF22675"/>
    </source>
</evidence>
<dbReference type="PANTHER" id="PTHR15744">
    <property type="entry name" value="BLOM7"/>
    <property type="match status" value="1"/>
</dbReference>
<evidence type="ECO:0000313" key="7">
    <source>
        <dbReference type="Proteomes" id="UP001161247"/>
    </source>
</evidence>
<evidence type="ECO:0000256" key="2">
    <source>
        <dbReference type="ARBA" id="ARBA00081001"/>
    </source>
</evidence>
<feature type="domain" description="KHDC4/BBP-like KH-domain type I" evidence="4">
    <location>
        <begin position="211"/>
        <end position="286"/>
    </location>
</feature>
<feature type="domain" description="ATP-dependent RNA helicase PRP5/DDX46/KHDC4 KH" evidence="5">
    <location>
        <begin position="102"/>
        <end position="188"/>
    </location>
</feature>
<dbReference type="Pfam" id="PF23469">
    <property type="entry name" value="KH_12"/>
    <property type="match status" value="1"/>
</dbReference>
<dbReference type="EMBL" id="OX459123">
    <property type="protein sequence ID" value="CAI9109834.1"/>
    <property type="molecule type" value="Genomic_DNA"/>
</dbReference>
<evidence type="ECO:0000256" key="1">
    <source>
        <dbReference type="ARBA" id="ARBA00070402"/>
    </source>
</evidence>
<feature type="compositionally biased region" description="Low complexity" evidence="3">
    <location>
        <begin position="548"/>
        <end position="560"/>
    </location>
</feature>
<dbReference type="Proteomes" id="UP001161247">
    <property type="component" value="Chromosome 6"/>
</dbReference>
<dbReference type="Gene3D" id="3.30.1370.10">
    <property type="entry name" value="K Homology domain, type 1"/>
    <property type="match status" value="2"/>
</dbReference>
<feature type="region of interest" description="Disordered" evidence="3">
    <location>
        <begin position="435"/>
        <end position="643"/>
    </location>
</feature>
<dbReference type="InterPro" id="IPR031121">
    <property type="entry name" value="RIK/BLOM7"/>
</dbReference>
<dbReference type="PANTHER" id="PTHR15744:SF0">
    <property type="entry name" value="KH HOMOLOGY DOMAIN-CONTAINING PROTEIN 4"/>
    <property type="match status" value="1"/>
</dbReference>
<dbReference type="CDD" id="cd22471">
    <property type="entry name" value="KH-I_RIK_like_rpt1"/>
    <property type="match status" value="1"/>
</dbReference>
<feature type="compositionally biased region" description="Polar residues" evidence="3">
    <location>
        <begin position="623"/>
        <end position="637"/>
    </location>
</feature>
<dbReference type="InterPro" id="IPR036612">
    <property type="entry name" value="KH_dom_type_1_sf"/>
</dbReference>
<keyword evidence="7" id="KW-1185">Reference proteome</keyword>
<proteinExistence type="predicted"/>
<dbReference type="GO" id="GO:0003723">
    <property type="term" value="F:RNA binding"/>
    <property type="evidence" value="ECO:0007669"/>
    <property type="project" value="InterPro"/>
</dbReference>
<gene>
    <name evidence="6" type="ORF">OLC1_LOCUS17633</name>
</gene>
<feature type="compositionally biased region" description="Acidic residues" evidence="3">
    <location>
        <begin position="609"/>
        <end position="619"/>
    </location>
</feature>
<protein>
    <recommendedName>
        <fullName evidence="1">Protein RIK</fullName>
    </recommendedName>
    <alternativeName>
        <fullName evidence="2">Rough sheath 2-interacting KH domain protein</fullName>
    </alternativeName>
</protein>
<evidence type="ECO:0000313" key="6">
    <source>
        <dbReference type="EMBL" id="CAI9109834.1"/>
    </source>
</evidence>